<keyword evidence="3" id="KW-1185">Reference proteome</keyword>
<protein>
    <recommendedName>
        <fullName evidence="1">Phasin domain-containing protein</fullName>
    </recommendedName>
</protein>
<gene>
    <name evidence="2" type="ORF">ALP8811_02169</name>
</gene>
<proteinExistence type="predicted"/>
<accession>A0A2R8AMA0</accession>
<name>A0A2R8AMA0_9RHOB</name>
<dbReference type="AlphaFoldDB" id="A0A2R8AMA0"/>
<dbReference type="Proteomes" id="UP000244911">
    <property type="component" value="Unassembled WGS sequence"/>
</dbReference>
<dbReference type="InterPro" id="IPR018968">
    <property type="entry name" value="Phasin"/>
</dbReference>
<organism evidence="2 3">
    <name type="scientific">Aliiroseovarius pelagivivens</name>
    <dbReference type="NCBI Taxonomy" id="1639690"/>
    <lineage>
        <taxon>Bacteria</taxon>
        <taxon>Pseudomonadati</taxon>
        <taxon>Pseudomonadota</taxon>
        <taxon>Alphaproteobacteria</taxon>
        <taxon>Rhodobacterales</taxon>
        <taxon>Paracoccaceae</taxon>
        <taxon>Aliiroseovarius</taxon>
    </lineage>
</organism>
<dbReference type="OrthoDB" id="7768818at2"/>
<sequence>MAKTPNKNPFDPSEMFKMFDLEKLQEMFDPQALMDQMPDMGAQGGDVSDAMGRNKRNFDAMVAANKSAAETYQSLMARQMEIFNQLTAAAQDYAQNVDTSTEAASKNATAYSETMEKAFGLMQEMAEATRDANEKVYEDTKAQVGKVLDELKKS</sequence>
<feature type="domain" description="Phasin" evidence="1">
    <location>
        <begin position="53"/>
        <end position="143"/>
    </location>
</feature>
<evidence type="ECO:0000313" key="3">
    <source>
        <dbReference type="Proteomes" id="UP000244911"/>
    </source>
</evidence>
<reference evidence="2 3" key="1">
    <citation type="submission" date="2018-03" db="EMBL/GenBank/DDBJ databases">
        <authorList>
            <person name="Keele B.F."/>
        </authorList>
    </citation>
    <scope>NUCLEOTIDE SEQUENCE [LARGE SCALE GENOMIC DNA]</scope>
    <source>
        <strain evidence="2 3">CECT 8811</strain>
    </source>
</reference>
<dbReference type="Pfam" id="PF09361">
    <property type="entry name" value="Phasin_2"/>
    <property type="match status" value="1"/>
</dbReference>
<dbReference type="EMBL" id="OMOI01000001">
    <property type="protein sequence ID" value="SPF77146.1"/>
    <property type="molecule type" value="Genomic_DNA"/>
</dbReference>
<evidence type="ECO:0000313" key="2">
    <source>
        <dbReference type="EMBL" id="SPF77146.1"/>
    </source>
</evidence>
<dbReference type="RefSeq" id="WP_108857099.1">
    <property type="nucleotide sequence ID" value="NZ_OMOI01000001.1"/>
</dbReference>
<evidence type="ECO:0000259" key="1">
    <source>
        <dbReference type="Pfam" id="PF09361"/>
    </source>
</evidence>